<dbReference type="RefSeq" id="XP_018191813.1">
    <property type="nucleotide sequence ID" value="XM_018335688.1"/>
</dbReference>
<dbReference type="SUPFAM" id="SSF81383">
    <property type="entry name" value="F-box domain"/>
    <property type="match status" value="1"/>
</dbReference>
<evidence type="ECO:0000256" key="2">
    <source>
        <dbReference type="ARBA" id="ARBA00022786"/>
    </source>
</evidence>
<comment type="pathway">
    <text evidence="1">Protein modification; protein ubiquitination.</text>
</comment>
<name>A0A165JHV0_XYLHT</name>
<dbReference type="Gene3D" id="1.20.1280.50">
    <property type="match status" value="1"/>
</dbReference>
<feature type="compositionally biased region" description="Polar residues" evidence="3">
    <location>
        <begin position="336"/>
        <end position="346"/>
    </location>
</feature>
<dbReference type="GO" id="GO:0016567">
    <property type="term" value="P:protein ubiquitination"/>
    <property type="evidence" value="ECO:0007669"/>
    <property type="project" value="UniProtKB-UniPathway"/>
</dbReference>
<reference evidence="5 6" key="1">
    <citation type="journal article" date="2016" name="Fungal Biol.">
        <title>The genome of Xylona heveae provides a window into fungal endophytism.</title>
        <authorList>
            <person name="Gazis R."/>
            <person name="Kuo A."/>
            <person name="Riley R."/>
            <person name="LaButti K."/>
            <person name="Lipzen A."/>
            <person name="Lin J."/>
            <person name="Amirebrahimi M."/>
            <person name="Hesse C.N."/>
            <person name="Spatafora J.W."/>
            <person name="Henrissat B."/>
            <person name="Hainaut M."/>
            <person name="Grigoriev I.V."/>
            <person name="Hibbett D.S."/>
        </authorList>
    </citation>
    <scope>NUCLEOTIDE SEQUENCE [LARGE SCALE GENOMIC DNA]</scope>
    <source>
        <strain evidence="5 6">TC161</strain>
    </source>
</reference>
<protein>
    <recommendedName>
        <fullName evidence="4">F-box domain-containing protein</fullName>
    </recommendedName>
</protein>
<dbReference type="GeneID" id="28900825"/>
<dbReference type="Pfam" id="PF12937">
    <property type="entry name" value="F-box-like"/>
    <property type="match status" value="1"/>
</dbReference>
<evidence type="ECO:0000256" key="1">
    <source>
        <dbReference type="ARBA" id="ARBA00004906"/>
    </source>
</evidence>
<dbReference type="InterPro" id="IPR001810">
    <property type="entry name" value="F-box_dom"/>
</dbReference>
<dbReference type="OMA" id="HPCWFIP"/>
<feature type="compositionally biased region" description="Low complexity" evidence="3">
    <location>
        <begin position="312"/>
        <end position="328"/>
    </location>
</feature>
<proteinExistence type="predicted"/>
<dbReference type="PROSITE" id="PS50181">
    <property type="entry name" value="FBOX"/>
    <property type="match status" value="1"/>
</dbReference>
<feature type="region of interest" description="Disordered" evidence="3">
    <location>
        <begin position="311"/>
        <end position="346"/>
    </location>
</feature>
<evidence type="ECO:0000256" key="3">
    <source>
        <dbReference type="SAM" id="MobiDB-lite"/>
    </source>
</evidence>
<dbReference type="InterPro" id="IPR036047">
    <property type="entry name" value="F-box-like_dom_sf"/>
</dbReference>
<evidence type="ECO:0000259" key="4">
    <source>
        <dbReference type="PROSITE" id="PS50181"/>
    </source>
</evidence>
<dbReference type="SMART" id="SM00256">
    <property type="entry name" value="FBOX"/>
    <property type="match status" value="1"/>
</dbReference>
<gene>
    <name evidence="5" type="ORF">L228DRAFT_279490</name>
</gene>
<dbReference type="PANTHER" id="PTHR10706:SF130">
    <property type="entry name" value="F-BOX ONLY PROTEIN 31"/>
    <property type="match status" value="1"/>
</dbReference>
<dbReference type="InParanoid" id="A0A165JHV0"/>
<dbReference type="Proteomes" id="UP000076632">
    <property type="component" value="Unassembled WGS sequence"/>
</dbReference>
<accession>A0A165JHV0</accession>
<dbReference type="OrthoDB" id="722566at2759"/>
<keyword evidence="2" id="KW-0833">Ubl conjugation pathway</keyword>
<dbReference type="AlphaFoldDB" id="A0A165JHV0"/>
<sequence>MIAQRSSPLLCLPAELIYQILQQLPATSLSVVGATCRSLYEFVIDDRLWQALVEENLPGHRLDVPSPYTSFRELFISHFPYWFLVRNKIWFSDDVHTGRLLIARYDARRGCIEAYALVAERGSHLFQTWEFDSDVIIHTFSPRVRLHLDEASIKLDPSAYKNAGGRGLHKEVLMPTGSAAQRIFSTIFLARAIHPAAISPTTALWPPRTIPAPERVRCESQEGFHGIGHRPQTWDEVSETTFRVRKWMEFGSIGLGPVGVRMGEAVATYSTLSEELYTPTAQKPWQGIWVGDYTGHGCEFLAVMQPDTPSASAPRALSFSSDSSSASSFPDGEHNMNGSLSDENPNVPSVGNTTYSGRIEAVKLTGDINVPRGEYSFVADDIGEGGFVRIAEEDIFRGARVVRSVGHIAARGFRNDRYIPSQLILISPNRIAHYWKELGHISFYQRVDIEAFLDTA</sequence>
<dbReference type="PANTHER" id="PTHR10706">
    <property type="entry name" value="F-BOX FAMILY PROTEIN"/>
    <property type="match status" value="1"/>
</dbReference>
<feature type="domain" description="F-box" evidence="4">
    <location>
        <begin position="6"/>
        <end position="52"/>
    </location>
</feature>
<keyword evidence="6" id="KW-1185">Reference proteome</keyword>
<dbReference type="Pfam" id="PF12014">
    <property type="entry name" value="Cyclin_D1_bind"/>
    <property type="match status" value="1"/>
</dbReference>
<evidence type="ECO:0000313" key="6">
    <source>
        <dbReference type="Proteomes" id="UP000076632"/>
    </source>
</evidence>
<organism evidence="5 6">
    <name type="scientific">Xylona heveae (strain CBS 132557 / TC161)</name>
    <dbReference type="NCBI Taxonomy" id="1328760"/>
    <lineage>
        <taxon>Eukaryota</taxon>
        <taxon>Fungi</taxon>
        <taxon>Dikarya</taxon>
        <taxon>Ascomycota</taxon>
        <taxon>Pezizomycotina</taxon>
        <taxon>Xylonomycetes</taxon>
        <taxon>Xylonales</taxon>
        <taxon>Xylonaceae</taxon>
        <taxon>Xylona</taxon>
    </lineage>
</organism>
<dbReference type="EMBL" id="KV407454">
    <property type="protein sequence ID" value="KZF26258.1"/>
    <property type="molecule type" value="Genomic_DNA"/>
</dbReference>
<dbReference type="UniPathway" id="UPA00143"/>
<dbReference type="STRING" id="1328760.A0A165JHV0"/>
<evidence type="ECO:0000313" key="5">
    <source>
        <dbReference type="EMBL" id="KZF26258.1"/>
    </source>
</evidence>
<dbReference type="InterPro" id="IPR045048">
    <property type="entry name" value="FBXO31/39"/>
</dbReference>